<reference evidence="1" key="1">
    <citation type="journal article" date="2023" name="Mol. Ecol. Resour.">
        <title>Chromosome-level genome assembly of a triploid poplar Populus alba 'Berolinensis'.</title>
        <authorList>
            <person name="Chen S."/>
            <person name="Yu Y."/>
            <person name="Wang X."/>
            <person name="Wang S."/>
            <person name="Zhang T."/>
            <person name="Zhou Y."/>
            <person name="He R."/>
            <person name="Meng N."/>
            <person name="Wang Y."/>
            <person name="Liu W."/>
            <person name="Liu Z."/>
            <person name="Liu J."/>
            <person name="Guo Q."/>
            <person name="Huang H."/>
            <person name="Sederoff R.R."/>
            <person name="Wang G."/>
            <person name="Qu G."/>
            <person name="Chen S."/>
        </authorList>
    </citation>
    <scope>NUCLEOTIDE SEQUENCE</scope>
    <source>
        <strain evidence="1">SC-2020</strain>
    </source>
</reference>
<evidence type="ECO:0000313" key="1">
    <source>
        <dbReference type="EMBL" id="KAJ6984907.1"/>
    </source>
</evidence>
<accession>A0AAD6QAF8</accession>
<keyword evidence="2" id="KW-1185">Reference proteome</keyword>
<name>A0AAD6QAF8_9ROSI</name>
<proteinExistence type="predicted"/>
<organism evidence="1 2">
    <name type="scientific">Populus alba x Populus x berolinensis</name>
    <dbReference type="NCBI Taxonomy" id="444605"/>
    <lineage>
        <taxon>Eukaryota</taxon>
        <taxon>Viridiplantae</taxon>
        <taxon>Streptophyta</taxon>
        <taxon>Embryophyta</taxon>
        <taxon>Tracheophyta</taxon>
        <taxon>Spermatophyta</taxon>
        <taxon>Magnoliopsida</taxon>
        <taxon>eudicotyledons</taxon>
        <taxon>Gunneridae</taxon>
        <taxon>Pentapetalae</taxon>
        <taxon>rosids</taxon>
        <taxon>fabids</taxon>
        <taxon>Malpighiales</taxon>
        <taxon>Salicaceae</taxon>
        <taxon>Saliceae</taxon>
        <taxon>Populus</taxon>
    </lineage>
</organism>
<evidence type="ECO:0000313" key="2">
    <source>
        <dbReference type="Proteomes" id="UP001164929"/>
    </source>
</evidence>
<protein>
    <submittedName>
        <fullName evidence="1">Uncharacterized protein</fullName>
    </submittedName>
</protein>
<dbReference type="AlphaFoldDB" id="A0AAD6QAF8"/>
<sequence>MTKPNQTYIYTVKQSRSNGIERSTEKREGNNHSRPIHTPCLGLFLIYPRMFPLVSTATLSTCSLSLARYPEISPDAPHFHSQSPISQRNII</sequence>
<gene>
    <name evidence="1" type="ORF">NC653_023023</name>
</gene>
<comment type="caution">
    <text evidence="1">The sequence shown here is derived from an EMBL/GenBank/DDBJ whole genome shotgun (WGS) entry which is preliminary data.</text>
</comment>
<dbReference type="Proteomes" id="UP001164929">
    <property type="component" value="Chromosome 9"/>
</dbReference>
<dbReference type="EMBL" id="JAQIZT010000009">
    <property type="protein sequence ID" value="KAJ6984907.1"/>
    <property type="molecule type" value="Genomic_DNA"/>
</dbReference>